<proteinExistence type="predicted"/>
<accession>A0A370QFZ8</accession>
<sequence>MKSILTYILIFCILFGCKKDDESSTFENTNAHIEYFGFTIVDTFWDDPTDSEVKTNYADEIHNFSNIADILVVNPNDNIVQRAQTFADLDLKAILHLNELFFELIDNNSPSESNYDLRTDYQERWNEFKTINQSIINNNYVGTFYIGEEPTWNGITFTELNAVAQLLQTEFPNIPTMIIEAYPSLNDLQVPKTIDWIGFDRYFVENPNTNVQFQQDWNTLKSKLSNPNQKIMVILDSHYINWAHGDFGNIELTRMNIVAQNYYELAKSDEKVIGVLGYFWPNGFDIPESIGARGMPQNVKMEYERIGREITGKNN</sequence>
<keyword evidence="2" id="KW-1185">Reference proteome</keyword>
<comment type="caution">
    <text evidence="1">The sequence shown here is derived from an EMBL/GenBank/DDBJ whole genome shotgun (WGS) entry which is preliminary data.</text>
</comment>
<protein>
    <submittedName>
        <fullName evidence="1">Uncharacterized protein</fullName>
    </submittedName>
</protein>
<dbReference type="OrthoDB" id="1412382at2"/>
<dbReference type="EMBL" id="QRAO01000002">
    <property type="protein sequence ID" value="RDK87282.1"/>
    <property type="molecule type" value="Genomic_DNA"/>
</dbReference>
<reference evidence="1 2" key="1">
    <citation type="submission" date="2018-07" db="EMBL/GenBank/DDBJ databases">
        <title>Genomic Encyclopedia of Type Strains, Phase IV (KMG-IV): sequencing the most valuable type-strain genomes for metagenomic binning, comparative biology and taxonomic classification.</title>
        <authorList>
            <person name="Goeker M."/>
        </authorList>
    </citation>
    <scope>NUCLEOTIDE SEQUENCE [LARGE SCALE GENOMIC DNA]</scope>
    <source>
        <strain evidence="1 2">DSM 101478</strain>
    </source>
</reference>
<dbReference type="Proteomes" id="UP000255317">
    <property type="component" value="Unassembled WGS sequence"/>
</dbReference>
<evidence type="ECO:0000313" key="2">
    <source>
        <dbReference type="Proteomes" id="UP000255317"/>
    </source>
</evidence>
<name>A0A370QFZ8_9FLAO</name>
<organism evidence="1 2">
    <name type="scientific">Marinirhabdus gelatinilytica</name>
    <dbReference type="NCBI Taxonomy" id="1703343"/>
    <lineage>
        <taxon>Bacteria</taxon>
        <taxon>Pseudomonadati</taxon>
        <taxon>Bacteroidota</taxon>
        <taxon>Flavobacteriia</taxon>
        <taxon>Flavobacteriales</taxon>
        <taxon>Flavobacteriaceae</taxon>
    </lineage>
</organism>
<gene>
    <name evidence="1" type="ORF">C8D94_102469</name>
</gene>
<dbReference type="PROSITE" id="PS51257">
    <property type="entry name" value="PROKAR_LIPOPROTEIN"/>
    <property type="match status" value="1"/>
</dbReference>
<dbReference type="AlphaFoldDB" id="A0A370QFZ8"/>
<evidence type="ECO:0000313" key="1">
    <source>
        <dbReference type="EMBL" id="RDK87282.1"/>
    </source>
</evidence>
<dbReference type="RefSeq" id="WP_115123468.1">
    <property type="nucleotide sequence ID" value="NZ_QRAO01000002.1"/>
</dbReference>